<dbReference type="SUPFAM" id="SSF52540">
    <property type="entry name" value="P-loop containing nucleoside triphosphate hydrolases"/>
    <property type="match status" value="1"/>
</dbReference>
<dbReference type="OrthoDB" id="9787851at2"/>
<evidence type="ECO:0000256" key="1">
    <source>
        <dbReference type="ARBA" id="ARBA00022448"/>
    </source>
</evidence>
<reference evidence="5 6" key="1">
    <citation type="journal article" date="2015" name="Int. J. Syst. Evol. Microbiol.">
        <title>Tumebacillus algifaecis sp. nov., isolated from decomposing algal scum.</title>
        <authorList>
            <person name="Wu Y.F."/>
            <person name="Zhang B."/>
            <person name="Xing P."/>
            <person name="Wu Q.L."/>
            <person name="Liu S.J."/>
        </authorList>
    </citation>
    <scope>NUCLEOTIDE SEQUENCE [LARGE SCALE GENOMIC DNA]</scope>
    <source>
        <strain evidence="5 6">THMBR28</strain>
    </source>
</reference>
<evidence type="ECO:0000259" key="4">
    <source>
        <dbReference type="PROSITE" id="PS50893"/>
    </source>
</evidence>
<dbReference type="InterPro" id="IPR003593">
    <property type="entry name" value="AAA+_ATPase"/>
</dbReference>
<dbReference type="InterPro" id="IPR003439">
    <property type="entry name" value="ABC_transporter-like_ATP-bd"/>
</dbReference>
<name>A0A223CX97_9BACL</name>
<dbReference type="FunFam" id="3.40.50.300:FF:000134">
    <property type="entry name" value="Iron-enterobactin ABC transporter ATP-binding protein"/>
    <property type="match status" value="1"/>
</dbReference>
<dbReference type="PANTHER" id="PTHR42794:SF2">
    <property type="entry name" value="ABC TRANSPORTER ATP-BINDING PROTEIN"/>
    <property type="match status" value="1"/>
</dbReference>
<gene>
    <name evidence="5" type="ORF">CIG75_02550</name>
</gene>
<dbReference type="PROSITE" id="PS50893">
    <property type="entry name" value="ABC_TRANSPORTER_2"/>
    <property type="match status" value="1"/>
</dbReference>
<keyword evidence="3" id="KW-0067">ATP-binding</keyword>
<keyword evidence="1" id="KW-0813">Transport</keyword>
<evidence type="ECO:0000256" key="2">
    <source>
        <dbReference type="ARBA" id="ARBA00022741"/>
    </source>
</evidence>
<feature type="domain" description="ABC transporter" evidence="4">
    <location>
        <begin position="3"/>
        <end position="235"/>
    </location>
</feature>
<dbReference type="InterPro" id="IPR017871">
    <property type="entry name" value="ABC_transporter-like_CS"/>
</dbReference>
<dbReference type="Gene3D" id="3.40.50.300">
    <property type="entry name" value="P-loop containing nucleotide triphosphate hydrolases"/>
    <property type="match status" value="1"/>
</dbReference>
<dbReference type="CDD" id="cd03214">
    <property type="entry name" value="ABC_Iron-Siderophores_B12_Hemin"/>
    <property type="match status" value="1"/>
</dbReference>
<dbReference type="GO" id="GO:0005524">
    <property type="term" value="F:ATP binding"/>
    <property type="evidence" value="ECO:0007669"/>
    <property type="project" value="UniProtKB-KW"/>
</dbReference>
<dbReference type="RefSeq" id="WP_094235230.1">
    <property type="nucleotide sequence ID" value="NZ_CP022657.1"/>
</dbReference>
<protein>
    <submittedName>
        <fullName evidence="5">ABC transporter</fullName>
    </submittedName>
</protein>
<keyword evidence="2" id="KW-0547">Nucleotide-binding</keyword>
<evidence type="ECO:0000313" key="5">
    <source>
        <dbReference type="EMBL" id="ASS73970.1"/>
    </source>
</evidence>
<dbReference type="InterPro" id="IPR027417">
    <property type="entry name" value="P-loop_NTPase"/>
</dbReference>
<dbReference type="PANTHER" id="PTHR42794">
    <property type="entry name" value="HEMIN IMPORT ATP-BINDING PROTEIN HMUV"/>
    <property type="match status" value="1"/>
</dbReference>
<sequence length="266" mass="29869">MSVKAENVSFRIGQSSIIRDITLQVSDKKFVGLIGPNGCGKSTLLKMIYRVLRPDTGTVYLDNEELYRMPARSVFQRMAVVSQESTHNFDFSVQEIVMMGRTPHKGMFQSDTVEDLDIVEQALSRVDMTEYAKRSFMSLSGGEKQRVLIARALAQQAEIIVLDEPTNHLDIRHQLQLMDLVKTLDITVLAALHDLNLASVYCDELYVVRDGSIVVSGPPEDVMTPELLREIFGVEAEVTIHHVTGKPHITFLPNLSLRLATAQREE</sequence>
<dbReference type="PROSITE" id="PS00211">
    <property type="entry name" value="ABC_TRANSPORTER_1"/>
    <property type="match status" value="1"/>
</dbReference>
<accession>A0A223CX97</accession>
<evidence type="ECO:0000256" key="3">
    <source>
        <dbReference type="ARBA" id="ARBA00022840"/>
    </source>
</evidence>
<dbReference type="SMART" id="SM00382">
    <property type="entry name" value="AAA"/>
    <property type="match status" value="1"/>
</dbReference>
<dbReference type="Pfam" id="PF00005">
    <property type="entry name" value="ABC_tran"/>
    <property type="match status" value="1"/>
</dbReference>
<organism evidence="5 6">
    <name type="scientific">Tumebacillus algifaecis</name>
    <dbReference type="NCBI Taxonomy" id="1214604"/>
    <lineage>
        <taxon>Bacteria</taxon>
        <taxon>Bacillati</taxon>
        <taxon>Bacillota</taxon>
        <taxon>Bacilli</taxon>
        <taxon>Bacillales</taxon>
        <taxon>Alicyclobacillaceae</taxon>
        <taxon>Tumebacillus</taxon>
    </lineage>
</organism>
<dbReference type="EMBL" id="CP022657">
    <property type="protein sequence ID" value="ASS73970.1"/>
    <property type="molecule type" value="Genomic_DNA"/>
</dbReference>
<dbReference type="Proteomes" id="UP000214688">
    <property type="component" value="Chromosome"/>
</dbReference>
<dbReference type="AlphaFoldDB" id="A0A223CX97"/>
<keyword evidence="6" id="KW-1185">Reference proteome</keyword>
<evidence type="ECO:0000313" key="6">
    <source>
        <dbReference type="Proteomes" id="UP000214688"/>
    </source>
</evidence>
<dbReference type="GO" id="GO:0016887">
    <property type="term" value="F:ATP hydrolysis activity"/>
    <property type="evidence" value="ECO:0007669"/>
    <property type="project" value="InterPro"/>
</dbReference>
<dbReference type="KEGG" id="tab:CIG75_02550"/>
<proteinExistence type="predicted"/>